<gene>
    <name evidence="3" type="ORF">FC47_GL000645</name>
</gene>
<evidence type="ECO:0000259" key="2">
    <source>
        <dbReference type="Pfam" id="PF12850"/>
    </source>
</evidence>
<accession>A0A0R1P814</accession>
<dbReference type="InterPro" id="IPR024654">
    <property type="entry name" value="Calcineurin-like_PHP_lpxH"/>
</dbReference>
<dbReference type="EMBL" id="AZEQ01000015">
    <property type="protein sequence ID" value="KRL24979.1"/>
    <property type="molecule type" value="Genomic_DNA"/>
</dbReference>
<evidence type="ECO:0000313" key="4">
    <source>
        <dbReference type="Proteomes" id="UP000050901"/>
    </source>
</evidence>
<dbReference type="InterPro" id="IPR050126">
    <property type="entry name" value="Ap4A_hydrolase"/>
</dbReference>
<evidence type="ECO:0000256" key="1">
    <source>
        <dbReference type="ARBA" id="ARBA00008950"/>
    </source>
</evidence>
<dbReference type="InterPro" id="IPR011152">
    <property type="entry name" value="Pesterase_MJ0912"/>
</dbReference>
<dbReference type="PANTHER" id="PTHR42850">
    <property type="entry name" value="METALLOPHOSPHOESTERASE"/>
    <property type="match status" value="1"/>
</dbReference>
<dbReference type="GO" id="GO:0005737">
    <property type="term" value="C:cytoplasm"/>
    <property type="evidence" value="ECO:0007669"/>
    <property type="project" value="TreeGrafter"/>
</dbReference>
<dbReference type="PATRIC" id="fig|1423771.3.peg.652"/>
<organism evidence="3 4">
    <name type="scientific">Limosilactobacillus mucosae DSM 13345</name>
    <dbReference type="NCBI Taxonomy" id="1423771"/>
    <lineage>
        <taxon>Bacteria</taxon>
        <taxon>Bacillati</taxon>
        <taxon>Bacillota</taxon>
        <taxon>Bacilli</taxon>
        <taxon>Lactobacillales</taxon>
        <taxon>Lactobacillaceae</taxon>
        <taxon>Limosilactobacillus</taxon>
    </lineage>
</organism>
<dbReference type="GO" id="GO:0016791">
    <property type="term" value="F:phosphatase activity"/>
    <property type="evidence" value="ECO:0007669"/>
    <property type="project" value="TreeGrafter"/>
</dbReference>
<dbReference type="PIRSF" id="PIRSF000883">
    <property type="entry name" value="Pesterase_MJ0912"/>
    <property type="match status" value="1"/>
</dbReference>
<dbReference type="InterPro" id="IPR029052">
    <property type="entry name" value="Metallo-depent_PP-like"/>
</dbReference>
<protein>
    <submittedName>
        <fullName evidence="3">Metallophosphoesterase</fullName>
    </submittedName>
</protein>
<name>A0A0R1P814_LIMMU</name>
<dbReference type="PANTHER" id="PTHR42850:SF2">
    <property type="entry name" value="BLL5683 PROTEIN"/>
    <property type="match status" value="1"/>
</dbReference>
<sequence>MMSKRIAVFSDVHGNLHALQAMYADSLRHSVDEYWFIGDLLMPGPGVMEIWRLIKKMQPSVMVRGNWDDLTVKGVRGQMDLEKPSRIYFARLAQYVGEHVSAAVIDEIASWPLHVQKQAGKLTFGISHNLPTLNMGQALFPTNPVEHFDQLFENFDQQDVAIYAHVHHSLMRYASDERLILNPGSVGEPFNGWWPLQHDTRAHYLILEVDDDGIAELDYRHVPYDRESEYELAVESDIPYLELYKRTLETGRVNTHDQELLDQINRKWDYLAEYQAYAKRVKKRS</sequence>
<dbReference type="Proteomes" id="UP000050901">
    <property type="component" value="Unassembled WGS sequence"/>
</dbReference>
<evidence type="ECO:0000313" key="3">
    <source>
        <dbReference type="EMBL" id="KRL24979.1"/>
    </source>
</evidence>
<dbReference type="Gene3D" id="3.60.21.10">
    <property type="match status" value="1"/>
</dbReference>
<reference evidence="3 4" key="1">
    <citation type="journal article" date="2015" name="Genome Announc.">
        <title>Expanding the biotechnology potential of lactobacilli through comparative genomics of 213 strains and associated genera.</title>
        <authorList>
            <person name="Sun Z."/>
            <person name="Harris H.M."/>
            <person name="McCann A."/>
            <person name="Guo C."/>
            <person name="Argimon S."/>
            <person name="Zhang W."/>
            <person name="Yang X."/>
            <person name="Jeffery I.B."/>
            <person name="Cooney J.C."/>
            <person name="Kagawa T.F."/>
            <person name="Liu W."/>
            <person name="Song Y."/>
            <person name="Salvetti E."/>
            <person name="Wrobel A."/>
            <person name="Rasinkangas P."/>
            <person name="Parkhill J."/>
            <person name="Rea M.C."/>
            <person name="O'Sullivan O."/>
            <person name="Ritari J."/>
            <person name="Douillard F.P."/>
            <person name="Paul Ross R."/>
            <person name="Yang R."/>
            <person name="Briner A.E."/>
            <person name="Felis G.E."/>
            <person name="de Vos W.M."/>
            <person name="Barrangou R."/>
            <person name="Klaenhammer T.R."/>
            <person name="Caufield P.W."/>
            <person name="Cui Y."/>
            <person name="Zhang H."/>
            <person name="O'Toole P.W."/>
        </authorList>
    </citation>
    <scope>NUCLEOTIDE SEQUENCE [LARGE SCALE GENOMIC DNA]</scope>
    <source>
        <strain evidence="3 4">DSM 13345</strain>
    </source>
</reference>
<dbReference type="AlphaFoldDB" id="A0A0R1P814"/>
<proteinExistence type="inferred from homology"/>
<comment type="caution">
    <text evidence="3">The sequence shown here is derived from an EMBL/GenBank/DDBJ whole genome shotgun (WGS) entry which is preliminary data.</text>
</comment>
<dbReference type="Pfam" id="PF12850">
    <property type="entry name" value="Metallophos_2"/>
    <property type="match status" value="1"/>
</dbReference>
<dbReference type="SUPFAM" id="SSF56300">
    <property type="entry name" value="Metallo-dependent phosphatases"/>
    <property type="match status" value="1"/>
</dbReference>
<feature type="domain" description="Calcineurin-like phosphoesterase" evidence="2">
    <location>
        <begin position="5"/>
        <end position="211"/>
    </location>
</feature>
<comment type="similarity">
    <text evidence="1">Belongs to the metallophosphoesterase superfamily. YfcE family.</text>
</comment>